<keyword evidence="5" id="KW-0540">Nuclease</keyword>
<dbReference type="GO" id="GO:0004519">
    <property type="term" value="F:endonuclease activity"/>
    <property type="evidence" value="ECO:0007669"/>
    <property type="project" value="UniProtKB-KW"/>
</dbReference>
<dbReference type="Pfam" id="PF01420">
    <property type="entry name" value="Methylase_S"/>
    <property type="match status" value="1"/>
</dbReference>
<comment type="similarity">
    <text evidence="1">Belongs to the type-I restriction system S methylase family.</text>
</comment>
<gene>
    <name evidence="5" type="ORF">OF365_03280</name>
</gene>
<evidence type="ECO:0000259" key="4">
    <source>
        <dbReference type="Pfam" id="PF01420"/>
    </source>
</evidence>
<dbReference type="GO" id="GO:0016787">
    <property type="term" value="F:hydrolase activity"/>
    <property type="evidence" value="ECO:0007669"/>
    <property type="project" value="UniProtKB-KW"/>
</dbReference>
<evidence type="ECO:0000313" key="5">
    <source>
        <dbReference type="EMBL" id="MCV3754385.1"/>
    </source>
</evidence>
<feature type="non-terminal residue" evidence="5">
    <location>
        <position position="74"/>
    </location>
</feature>
<organism evidence="5 6">
    <name type="scientific">Ureaplasma zalophigenitalium</name>
    <dbReference type="NCBI Taxonomy" id="907723"/>
    <lineage>
        <taxon>Bacteria</taxon>
        <taxon>Bacillati</taxon>
        <taxon>Mycoplasmatota</taxon>
        <taxon>Mycoplasmoidales</taxon>
        <taxon>Mycoplasmoidaceae</taxon>
        <taxon>Ureaplasma</taxon>
    </lineage>
</organism>
<reference evidence="5 6" key="1">
    <citation type="journal article" date="2020" name="Int. J. Syst. Evol. Microbiol.">
        <title>Ureaplasma miroungigenitalium sp. nov. isolated from northern elephant seals (Mirounga angustirostris) and Ureaplasma zalophigenitalium sp. nov. isolated from California sea lions (Zalophus californianus).</title>
        <authorList>
            <person name="Volokhov D.V."/>
            <person name="Gulland F.M."/>
            <person name="Gao Y."/>
            <person name="Chizhikov V.E."/>
        </authorList>
    </citation>
    <scope>NUCLEOTIDE SEQUENCE [LARGE SCALE GENOMIC DNA]</scope>
    <source>
        <strain evidence="5 6">CSL7644-GEN</strain>
    </source>
</reference>
<comment type="caution">
    <text evidence="5">The sequence shown here is derived from an EMBL/GenBank/DDBJ whole genome shotgun (WGS) entry which is preliminary data.</text>
</comment>
<sequence>MSTNKLSKIKTSLFKYPVYSSKTVNEGLLGYYNKYLFENCITWTTDGAGAGYIKYRDEKFFSTNVSGVLLGSPE</sequence>
<protein>
    <submittedName>
        <fullName evidence="5">Restriction endonuclease subunit S</fullName>
        <ecNumber evidence="5">3.1.21.-</ecNumber>
    </submittedName>
</protein>
<keyword evidence="2" id="KW-0680">Restriction system</keyword>
<dbReference type="EMBL" id="JAOXHJ010000045">
    <property type="protein sequence ID" value="MCV3754385.1"/>
    <property type="molecule type" value="Genomic_DNA"/>
</dbReference>
<dbReference type="Proteomes" id="UP001207252">
    <property type="component" value="Unassembled WGS sequence"/>
</dbReference>
<keyword evidence="5" id="KW-0255">Endonuclease</keyword>
<evidence type="ECO:0000256" key="2">
    <source>
        <dbReference type="ARBA" id="ARBA00022747"/>
    </source>
</evidence>
<dbReference type="InterPro" id="IPR044946">
    <property type="entry name" value="Restrct_endonuc_typeI_TRD_sf"/>
</dbReference>
<dbReference type="InterPro" id="IPR000055">
    <property type="entry name" value="Restrct_endonuc_typeI_TRD"/>
</dbReference>
<keyword evidence="5" id="KW-0378">Hydrolase</keyword>
<dbReference type="Gene3D" id="3.90.220.20">
    <property type="entry name" value="DNA methylase specificity domains"/>
    <property type="match status" value="1"/>
</dbReference>
<evidence type="ECO:0000256" key="1">
    <source>
        <dbReference type="ARBA" id="ARBA00010923"/>
    </source>
</evidence>
<dbReference type="EC" id="3.1.21.-" evidence="5"/>
<proteinExistence type="inferred from homology"/>
<feature type="domain" description="Type I restriction modification DNA specificity" evidence="4">
    <location>
        <begin position="15"/>
        <end position="64"/>
    </location>
</feature>
<dbReference type="SUPFAM" id="SSF116734">
    <property type="entry name" value="DNA methylase specificity domain"/>
    <property type="match status" value="1"/>
</dbReference>
<keyword evidence="3" id="KW-0238">DNA-binding</keyword>
<accession>A0ABT3BQ53</accession>
<name>A0ABT3BQ53_9BACT</name>
<evidence type="ECO:0000256" key="3">
    <source>
        <dbReference type="ARBA" id="ARBA00023125"/>
    </source>
</evidence>
<evidence type="ECO:0000313" key="6">
    <source>
        <dbReference type="Proteomes" id="UP001207252"/>
    </source>
</evidence>
<keyword evidence="6" id="KW-1185">Reference proteome</keyword>
<dbReference type="RefSeq" id="WP_263818177.1">
    <property type="nucleotide sequence ID" value="NZ_JAOXHJ010000045.1"/>
</dbReference>